<accession>A0A644VDF7</accession>
<feature type="region of interest" description="Disordered" evidence="1">
    <location>
        <begin position="1"/>
        <end position="20"/>
    </location>
</feature>
<dbReference type="AlphaFoldDB" id="A0A644VDF7"/>
<dbReference type="EMBL" id="VSSQ01000277">
    <property type="protein sequence ID" value="MPL89301.1"/>
    <property type="molecule type" value="Genomic_DNA"/>
</dbReference>
<proteinExistence type="predicted"/>
<feature type="compositionally biased region" description="Basic residues" evidence="1">
    <location>
        <begin position="1"/>
        <end position="19"/>
    </location>
</feature>
<evidence type="ECO:0000313" key="2">
    <source>
        <dbReference type="EMBL" id="MPL89301.1"/>
    </source>
</evidence>
<sequence>MRGRAKRRERERHAGKNRIGHQTAKYMSGYFGNVQLTDKIRPKGELPTVKDGVIPRTFQESRDF</sequence>
<evidence type="ECO:0000256" key="1">
    <source>
        <dbReference type="SAM" id="MobiDB-lite"/>
    </source>
</evidence>
<comment type="caution">
    <text evidence="2">The sequence shown here is derived from an EMBL/GenBank/DDBJ whole genome shotgun (WGS) entry which is preliminary data.</text>
</comment>
<reference evidence="2" key="1">
    <citation type="submission" date="2019-08" db="EMBL/GenBank/DDBJ databases">
        <authorList>
            <person name="Kucharzyk K."/>
            <person name="Murdoch R.W."/>
            <person name="Higgins S."/>
            <person name="Loffler F."/>
        </authorList>
    </citation>
    <scope>NUCLEOTIDE SEQUENCE</scope>
</reference>
<gene>
    <name evidence="2" type="ORF">SDC9_35335</name>
</gene>
<name>A0A644VDF7_9ZZZZ</name>
<organism evidence="2">
    <name type="scientific">bioreactor metagenome</name>
    <dbReference type="NCBI Taxonomy" id="1076179"/>
    <lineage>
        <taxon>unclassified sequences</taxon>
        <taxon>metagenomes</taxon>
        <taxon>ecological metagenomes</taxon>
    </lineage>
</organism>
<protein>
    <submittedName>
        <fullName evidence="2">Uncharacterized protein</fullName>
    </submittedName>
</protein>